<proteinExistence type="predicted"/>
<dbReference type="AlphaFoldDB" id="A0A512RIW3"/>
<dbReference type="EMBL" id="BKAU01000001">
    <property type="protein sequence ID" value="GEP95628.1"/>
    <property type="molecule type" value="Genomic_DNA"/>
</dbReference>
<sequence>MTNKGKDIRNEIREVAPGLGTLGSSPDFSVPGGYFEEFPGKLMARIHAMEASEAVTAELAEVSPLLAAAPRQSPFSVPDNYFESLTREVSDRKFEGTPGRVVKMSRRLRLYKKCLVAAAIAGAVSVGAVLLSKQFSTNSLDKQIAQLSDQEIIDYLQFRTDAFDTESIFANAVLDDDTDNMPDIALPEELSTEEIDAILEENLLKDVPFN</sequence>
<protein>
    <submittedName>
        <fullName evidence="2">Uncharacterized protein</fullName>
    </submittedName>
</protein>
<keyword evidence="1" id="KW-0812">Transmembrane</keyword>
<name>A0A512RIW3_9BACT</name>
<evidence type="ECO:0000256" key="1">
    <source>
        <dbReference type="SAM" id="Phobius"/>
    </source>
</evidence>
<keyword evidence="1" id="KW-0472">Membrane</keyword>
<dbReference type="Proteomes" id="UP000321436">
    <property type="component" value="Unassembled WGS sequence"/>
</dbReference>
<reference evidence="2 3" key="1">
    <citation type="submission" date="2019-07" db="EMBL/GenBank/DDBJ databases">
        <title>Whole genome shotgun sequence of Chitinophaga cymbidii NBRC 109752.</title>
        <authorList>
            <person name="Hosoyama A."/>
            <person name="Uohara A."/>
            <person name="Ohji S."/>
            <person name="Ichikawa N."/>
        </authorList>
    </citation>
    <scope>NUCLEOTIDE SEQUENCE [LARGE SCALE GENOMIC DNA]</scope>
    <source>
        <strain evidence="2 3">NBRC 109752</strain>
    </source>
</reference>
<gene>
    <name evidence="2" type="ORF">CCY01nite_18880</name>
</gene>
<keyword evidence="1" id="KW-1133">Transmembrane helix</keyword>
<evidence type="ECO:0000313" key="3">
    <source>
        <dbReference type="Proteomes" id="UP000321436"/>
    </source>
</evidence>
<dbReference type="RefSeq" id="WP_146860041.1">
    <property type="nucleotide sequence ID" value="NZ_BKAU01000001.1"/>
</dbReference>
<accession>A0A512RIW3</accession>
<organism evidence="2 3">
    <name type="scientific">Chitinophaga cymbidii</name>
    <dbReference type="NCBI Taxonomy" id="1096750"/>
    <lineage>
        <taxon>Bacteria</taxon>
        <taxon>Pseudomonadati</taxon>
        <taxon>Bacteroidota</taxon>
        <taxon>Chitinophagia</taxon>
        <taxon>Chitinophagales</taxon>
        <taxon>Chitinophagaceae</taxon>
        <taxon>Chitinophaga</taxon>
    </lineage>
</organism>
<feature type="transmembrane region" description="Helical" evidence="1">
    <location>
        <begin position="110"/>
        <end position="131"/>
    </location>
</feature>
<evidence type="ECO:0000313" key="2">
    <source>
        <dbReference type="EMBL" id="GEP95628.1"/>
    </source>
</evidence>
<keyword evidence="3" id="KW-1185">Reference proteome</keyword>
<comment type="caution">
    <text evidence="2">The sequence shown here is derived from an EMBL/GenBank/DDBJ whole genome shotgun (WGS) entry which is preliminary data.</text>
</comment>
<dbReference type="OrthoDB" id="677448at2"/>